<dbReference type="Proteomes" id="UP001459277">
    <property type="component" value="Unassembled WGS sequence"/>
</dbReference>
<name>A0AAW2DDM9_9ROSI</name>
<dbReference type="Pfam" id="PF14392">
    <property type="entry name" value="zf-CCHC_4"/>
    <property type="match status" value="1"/>
</dbReference>
<comment type="caution">
    <text evidence="3">The sequence shown here is derived from an EMBL/GenBank/DDBJ whole genome shotgun (WGS) entry which is preliminary data.</text>
</comment>
<dbReference type="EMBL" id="JAZDWU010000003">
    <property type="protein sequence ID" value="KAL0008718.1"/>
    <property type="molecule type" value="Genomic_DNA"/>
</dbReference>
<evidence type="ECO:0000313" key="4">
    <source>
        <dbReference type="Proteomes" id="UP001459277"/>
    </source>
</evidence>
<dbReference type="AlphaFoldDB" id="A0AAW2DDM9"/>
<evidence type="ECO:0000256" key="1">
    <source>
        <dbReference type="SAM" id="MobiDB-lite"/>
    </source>
</evidence>
<proteinExistence type="predicted"/>
<keyword evidence="4" id="KW-1185">Reference proteome</keyword>
<reference evidence="3 4" key="1">
    <citation type="submission" date="2024-01" db="EMBL/GenBank/DDBJ databases">
        <title>A telomere-to-telomere, gap-free genome of sweet tea (Lithocarpus litseifolius).</title>
        <authorList>
            <person name="Zhou J."/>
        </authorList>
    </citation>
    <scope>NUCLEOTIDE SEQUENCE [LARGE SCALE GENOMIC DNA]</scope>
    <source>
        <strain evidence="3">Zhou-2022a</strain>
        <tissue evidence="3">Leaf</tissue>
    </source>
</reference>
<evidence type="ECO:0000259" key="2">
    <source>
        <dbReference type="Pfam" id="PF14392"/>
    </source>
</evidence>
<sequence>MSQTKEVGVRIGSILGKVEKVDVDDKGGAPPRWVDFKYERLPIFCYWCCKVDHDERDCIQWMRIKEMLKAEDKQFGAWLRASPDRLQRPQLVIASKRSSVEHGVPTGEENVDEGEAQTSHGTELTVADQGQAHMKDVVDPTRPETASTATLCPCGKK</sequence>
<feature type="region of interest" description="Disordered" evidence="1">
    <location>
        <begin position="98"/>
        <end position="121"/>
    </location>
</feature>
<protein>
    <recommendedName>
        <fullName evidence="2">Zinc knuckle CX2CX4HX4C domain-containing protein</fullName>
    </recommendedName>
</protein>
<dbReference type="InterPro" id="IPR025836">
    <property type="entry name" value="Zn_knuckle_CX2CX4HX4C"/>
</dbReference>
<gene>
    <name evidence="3" type="ORF">SO802_010220</name>
</gene>
<organism evidence="3 4">
    <name type="scientific">Lithocarpus litseifolius</name>
    <dbReference type="NCBI Taxonomy" id="425828"/>
    <lineage>
        <taxon>Eukaryota</taxon>
        <taxon>Viridiplantae</taxon>
        <taxon>Streptophyta</taxon>
        <taxon>Embryophyta</taxon>
        <taxon>Tracheophyta</taxon>
        <taxon>Spermatophyta</taxon>
        <taxon>Magnoliopsida</taxon>
        <taxon>eudicotyledons</taxon>
        <taxon>Gunneridae</taxon>
        <taxon>Pentapetalae</taxon>
        <taxon>rosids</taxon>
        <taxon>fabids</taxon>
        <taxon>Fagales</taxon>
        <taxon>Fagaceae</taxon>
        <taxon>Lithocarpus</taxon>
    </lineage>
</organism>
<feature type="region of interest" description="Disordered" evidence="1">
    <location>
        <begin position="138"/>
        <end position="157"/>
    </location>
</feature>
<evidence type="ECO:0000313" key="3">
    <source>
        <dbReference type="EMBL" id="KAL0008718.1"/>
    </source>
</evidence>
<accession>A0AAW2DDM9</accession>
<feature type="domain" description="Zinc knuckle CX2CX4HX4C" evidence="2">
    <location>
        <begin position="32"/>
        <end position="58"/>
    </location>
</feature>